<feature type="transmembrane region" description="Helical" evidence="1">
    <location>
        <begin position="71"/>
        <end position="91"/>
    </location>
</feature>
<dbReference type="PANTHER" id="PTHR38034:SF1">
    <property type="entry name" value="INNER MEMBRANE PROTEIN YPJD"/>
    <property type="match status" value="1"/>
</dbReference>
<feature type="transmembrane region" description="Helical" evidence="1">
    <location>
        <begin position="250"/>
        <end position="267"/>
    </location>
</feature>
<evidence type="ECO:0000259" key="2">
    <source>
        <dbReference type="Pfam" id="PF01578"/>
    </source>
</evidence>
<sequence>MLNEIAMTDKNAFAVAAAIYGGAFAFGLVALLMRRVYPRAVMFALLVGGFLIQTLGLNLRGAEIKACPLGNIFEVAQFIAWSLVLLFFIIGPAFRLRLLGFFTAGLAALLAAGVFAVPAWDRAYPPGIFGGNPWIELHAALAIFSYGVFAILSLVSIMFLIQQHGLKKKQFKGLYQYLPSVQQLDLMAKRLLITGVIVLSASLIFGSIFWVNNHELVPVFKLTATCLIWLGYLTVFVLRIQKKLVTRRHAIATIILFVLAIASLWPVQSARDSESQATGAPLRVER</sequence>
<dbReference type="RefSeq" id="WP_308985450.1">
    <property type="nucleotide sequence ID" value="NZ_JARXIC010000016.1"/>
</dbReference>
<keyword evidence="1" id="KW-1133">Transmembrane helix</keyword>
<feature type="transmembrane region" description="Helical" evidence="1">
    <location>
        <begin position="140"/>
        <end position="161"/>
    </location>
</feature>
<feature type="transmembrane region" description="Helical" evidence="1">
    <location>
        <begin position="40"/>
        <end position="59"/>
    </location>
</feature>
<feature type="transmembrane region" description="Helical" evidence="1">
    <location>
        <begin position="98"/>
        <end position="120"/>
    </location>
</feature>
<evidence type="ECO:0000313" key="4">
    <source>
        <dbReference type="Proteomes" id="UP001243717"/>
    </source>
</evidence>
<evidence type="ECO:0000313" key="3">
    <source>
        <dbReference type="EMBL" id="MDQ8194990.1"/>
    </source>
</evidence>
<dbReference type="Proteomes" id="UP001243717">
    <property type="component" value="Unassembled WGS sequence"/>
</dbReference>
<keyword evidence="1" id="KW-0812">Transmembrane</keyword>
<comment type="caution">
    <text evidence="3">The sequence shown here is derived from an EMBL/GenBank/DDBJ whole genome shotgun (WGS) entry which is preliminary data.</text>
</comment>
<gene>
    <name evidence="3" type="primary">ccsA</name>
    <name evidence="3" type="ORF">QEH59_11175</name>
</gene>
<organism evidence="3 4">
    <name type="scientific">Thalassobacterium sedimentorum</name>
    <dbReference type="NCBI Taxonomy" id="3041258"/>
    <lineage>
        <taxon>Bacteria</taxon>
        <taxon>Pseudomonadati</taxon>
        <taxon>Verrucomicrobiota</taxon>
        <taxon>Opitutia</taxon>
        <taxon>Puniceicoccales</taxon>
        <taxon>Coraliomargaritaceae</taxon>
        <taxon>Thalassobacterium</taxon>
    </lineage>
</organism>
<reference evidence="3 4" key="1">
    <citation type="submission" date="2023-04" db="EMBL/GenBank/DDBJ databases">
        <title>A novel bacteria isolated from coastal sediment.</title>
        <authorList>
            <person name="Liu X.-J."/>
            <person name="Du Z.-J."/>
        </authorList>
    </citation>
    <scope>NUCLEOTIDE SEQUENCE [LARGE SCALE GENOMIC DNA]</scope>
    <source>
        <strain evidence="3 4">SDUM461004</strain>
    </source>
</reference>
<feature type="domain" description="Cytochrome c assembly protein" evidence="2">
    <location>
        <begin position="70"/>
        <end position="260"/>
    </location>
</feature>
<protein>
    <submittedName>
        <fullName evidence="3">Cytochrome c biogenesis protein CcsA</fullName>
    </submittedName>
</protein>
<dbReference type="InterPro" id="IPR052372">
    <property type="entry name" value="YpjD/HemX"/>
</dbReference>
<feature type="transmembrane region" description="Helical" evidence="1">
    <location>
        <begin position="217"/>
        <end position="238"/>
    </location>
</feature>
<keyword evidence="4" id="KW-1185">Reference proteome</keyword>
<name>A0ABU1AJJ5_9BACT</name>
<dbReference type="Pfam" id="PF01578">
    <property type="entry name" value="Cytochrom_C_asm"/>
    <property type="match status" value="1"/>
</dbReference>
<feature type="transmembrane region" description="Helical" evidence="1">
    <location>
        <begin position="12"/>
        <end position="33"/>
    </location>
</feature>
<dbReference type="InterPro" id="IPR002541">
    <property type="entry name" value="Cyt_c_assembly"/>
</dbReference>
<evidence type="ECO:0000256" key="1">
    <source>
        <dbReference type="SAM" id="Phobius"/>
    </source>
</evidence>
<feature type="transmembrane region" description="Helical" evidence="1">
    <location>
        <begin position="191"/>
        <end position="211"/>
    </location>
</feature>
<accession>A0ABU1AJJ5</accession>
<dbReference type="PANTHER" id="PTHR38034">
    <property type="entry name" value="INNER MEMBRANE PROTEIN YPJD"/>
    <property type="match status" value="1"/>
</dbReference>
<dbReference type="EMBL" id="JARXIC010000016">
    <property type="protein sequence ID" value="MDQ8194990.1"/>
    <property type="molecule type" value="Genomic_DNA"/>
</dbReference>
<proteinExistence type="predicted"/>
<keyword evidence="1" id="KW-0472">Membrane</keyword>